<evidence type="ECO:0000313" key="1">
    <source>
        <dbReference type="EMBL" id="CAG8773383.1"/>
    </source>
</evidence>
<keyword evidence="2" id="KW-1185">Reference proteome</keyword>
<comment type="caution">
    <text evidence="1">The sequence shown here is derived from an EMBL/GenBank/DDBJ whole genome shotgun (WGS) entry which is preliminary data.</text>
</comment>
<evidence type="ECO:0000313" key="2">
    <source>
        <dbReference type="Proteomes" id="UP000789901"/>
    </source>
</evidence>
<sequence>MEPDLKKYITSNETKLINEILQCSKNVDDKTLQVGSKQYYKNLYEKLLKNYSSLLDDIEKNRLKIDISFYKNELKCDTDECINTYISGTKSYYKMLYKKVSILYSLLLDGIGATKLYFDYQKQHDSNSFFQLLCDLKQREDNAYNIIEAKNKFEQIKSSSFSNLTSDFKNIVKKNPSSTIYYRYNYNSDITNHLSFKPFNLSKQATLEFISRHNLAQ</sequence>
<reference evidence="1 2" key="1">
    <citation type="submission" date="2021-06" db="EMBL/GenBank/DDBJ databases">
        <authorList>
            <person name="Kallberg Y."/>
            <person name="Tangrot J."/>
            <person name="Rosling A."/>
        </authorList>
    </citation>
    <scope>NUCLEOTIDE SEQUENCE [LARGE SCALE GENOMIC DNA]</scope>
    <source>
        <strain evidence="1 2">120-4 pot B 10/14</strain>
    </source>
</reference>
<name>A0ABN7VHR7_GIGMA</name>
<protein>
    <submittedName>
        <fullName evidence="1">10130_t:CDS:1</fullName>
    </submittedName>
</protein>
<organism evidence="1 2">
    <name type="scientific">Gigaspora margarita</name>
    <dbReference type="NCBI Taxonomy" id="4874"/>
    <lineage>
        <taxon>Eukaryota</taxon>
        <taxon>Fungi</taxon>
        <taxon>Fungi incertae sedis</taxon>
        <taxon>Mucoromycota</taxon>
        <taxon>Glomeromycotina</taxon>
        <taxon>Glomeromycetes</taxon>
        <taxon>Diversisporales</taxon>
        <taxon>Gigasporaceae</taxon>
        <taxon>Gigaspora</taxon>
    </lineage>
</organism>
<dbReference type="EMBL" id="CAJVQB010015254">
    <property type="protein sequence ID" value="CAG8773383.1"/>
    <property type="molecule type" value="Genomic_DNA"/>
</dbReference>
<accession>A0ABN7VHR7</accession>
<gene>
    <name evidence="1" type="ORF">GMARGA_LOCUS18786</name>
</gene>
<dbReference type="Proteomes" id="UP000789901">
    <property type="component" value="Unassembled WGS sequence"/>
</dbReference>
<proteinExistence type="predicted"/>